<dbReference type="Proteomes" id="UP001056012">
    <property type="component" value="Chromosome 2"/>
</dbReference>
<dbReference type="GO" id="GO:0005737">
    <property type="term" value="C:cytoplasm"/>
    <property type="evidence" value="ECO:0007669"/>
    <property type="project" value="TreeGrafter"/>
</dbReference>
<dbReference type="PANTHER" id="PTHR13847">
    <property type="entry name" value="SARCOSINE DEHYDROGENASE-RELATED"/>
    <property type="match status" value="1"/>
</dbReference>
<reference evidence="2" key="1">
    <citation type="submission" date="2021-12" db="EMBL/GenBank/DDBJ databases">
        <title>Curvularia clavata genome.</title>
        <authorList>
            <person name="Cao Y."/>
        </authorList>
    </citation>
    <scope>NUCLEOTIDE SEQUENCE</scope>
    <source>
        <strain evidence="2">Yc1106</strain>
    </source>
</reference>
<dbReference type="VEuPathDB" id="FungiDB:yc1106_02938"/>
<evidence type="ECO:0000259" key="1">
    <source>
        <dbReference type="Pfam" id="PF01266"/>
    </source>
</evidence>
<dbReference type="OrthoDB" id="429143at2759"/>
<dbReference type="PANTHER" id="PTHR13847:SF213">
    <property type="entry name" value="DEPENDENT OXIDOREDUCTASE, PUTATIVE-RELATED"/>
    <property type="match status" value="1"/>
</dbReference>
<dbReference type="SUPFAM" id="SSF51905">
    <property type="entry name" value="FAD/NAD(P)-binding domain"/>
    <property type="match status" value="1"/>
</dbReference>
<sequence>MGNIFSALSNAFKTLISAVTLLKALSDEFNQALKRASQSPGLPNPAPTQSYWLNDPPYPELVNVRSPNLLQTADVAIIGSGIAGAAIARSLLHERHRCNTIKGKNVVVLEARELCSGATARNGGHIKPTAYEVFARFSKAMPKDRAAALTRFQMRHLECLVDLCQNEGIEVAEARKVETVDVFLDQLTFDKAVEQAAEMRKWLPEIEVAIWDAKKAQEKFGVNSGVAGAVSYQAGALWPYRFVVSIWKNLLAEFEGTLSVETKTPVESISLPDNAPEGFPYAVQTARGIIHVRHVVHATNGFASQFVPGLRKKIVGARAHMSAQRPGELFPNSGGRRSWSVIYGSGFDYVTQRPSADGNPQGDIMLGGGFMRSLKQGVDQVGLYDDGDVLEPLTVSHISGVFPAVFHPRWGAGGRLKQVWSGILGLTGDSLPLVGRLDAKLTGRNPRGQHGVLDNKSRCGEWTAAGFCGEGMVWAWLCGTALGIMVAGTEEDNVTEAPGRPGGKLTDWFPSELLVSSKRLQSADVTNLADQI</sequence>
<dbReference type="InterPro" id="IPR036188">
    <property type="entry name" value="FAD/NAD-bd_sf"/>
</dbReference>
<dbReference type="Gene3D" id="3.30.9.10">
    <property type="entry name" value="D-Amino Acid Oxidase, subunit A, domain 2"/>
    <property type="match status" value="1"/>
</dbReference>
<dbReference type="Pfam" id="PF01266">
    <property type="entry name" value="DAO"/>
    <property type="match status" value="1"/>
</dbReference>
<keyword evidence="3" id="KW-1185">Reference proteome</keyword>
<gene>
    <name evidence="2" type="ORF">yc1106_02938</name>
</gene>
<protein>
    <submittedName>
        <fullName evidence="2">DAO-like protein</fullName>
    </submittedName>
</protein>
<dbReference type="AlphaFoldDB" id="A0A9Q8Z6B0"/>
<dbReference type="Gene3D" id="3.50.50.60">
    <property type="entry name" value="FAD/NAD(P)-binding domain"/>
    <property type="match status" value="1"/>
</dbReference>
<dbReference type="InterPro" id="IPR006076">
    <property type="entry name" value="FAD-dep_OxRdtase"/>
</dbReference>
<dbReference type="EMBL" id="CP089275">
    <property type="protein sequence ID" value="USP75664.1"/>
    <property type="molecule type" value="Genomic_DNA"/>
</dbReference>
<evidence type="ECO:0000313" key="3">
    <source>
        <dbReference type="Proteomes" id="UP001056012"/>
    </source>
</evidence>
<accession>A0A9Q8Z6B0</accession>
<evidence type="ECO:0000313" key="2">
    <source>
        <dbReference type="EMBL" id="USP75664.1"/>
    </source>
</evidence>
<organism evidence="2 3">
    <name type="scientific">Curvularia clavata</name>
    <dbReference type="NCBI Taxonomy" id="95742"/>
    <lineage>
        <taxon>Eukaryota</taxon>
        <taxon>Fungi</taxon>
        <taxon>Dikarya</taxon>
        <taxon>Ascomycota</taxon>
        <taxon>Pezizomycotina</taxon>
        <taxon>Dothideomycetes</taxon>
        <taxon>Pleosporomycetidae</taxon>
        <taxon>Pleosporales</taxon>
        <taxon>Pleosporineae</taxon>
        <taxon>Pleosporaceae</taxon>
        <taxon>Curvularia</taxon>
    </lineage>
</organism>
<proteinExistence type="predicted"/>
<feature type="domain" description="FAD dependent oxidoreductase" evidence="1">
    <location>
        <begin position="74"/>
        <end position="481"/>
    </location>
</feature>
<name>A0A9Q8Z6B0_CURCL</name>